<dbReference type="Pfam" id="PF00578">
    <property type="entry name" value="AhpC-TSA"/>
    <property type="match status" value="1"/>
</dbReference>
<reference evidence="14" key="1">
    <citation type="submission" date="2022-07" db="EMBL/GenBank/DDBJ databases">
        <title>Taxonomy of Novel Oxalotrophic and Methylotrophic Bacteria.</title>
        <authorList>
            <person name="Sahin N."/>
            <person name="Tani A."/>
        </authorList>
    </citation>
    <scope>NUCLEOTIDE SEQUENCE</scope>
    <source>
        <strain evidence="14">AM327</strain>
    </source>
</reference>
<dbReference type="InterPro" id="IPR000866">
    <property type="entry name" value="AhpC/TSA"/>
</dbReference>
<keyword evidence="5" id="KW-0560">Oxidoreductase</keyword>
<evidence type="ECO:0000256" key="9">
    <source>
        <dbReference type="ARBA" id="ARBA00038489"/>
    </source>
</evidence>
<dbReference type="PANTHER" id="PTHR42801">
    <property type="entry name" value="THIOREDOXIN-DEPENDENT PEROXIDE REDUCTASE"/>
    <property type="match status" value="1"/>
</dbReference>
<keyword evidence="15" id="KW-1185">Reference proteome</keyword>
<comment type="function">
    <text evidence="1">Thiol-specific peroxidase that catalyzes the reduction of hydrogen peroxide and organic hydroperoxides to water and alcohols, respectively. Plays a role in cell protection against oxidative stress by detoxifying peroxides and as sensor of hydrogen peroxide-mediated signaling events.</text>
</comment>
<dbReference type="InterPro" id="IPR013766">
    <property type="entry name" value="Thioredoxin_domain"/>
</dbReference>
<evidence type="ECO:0000256" key="11">
    <source>
        <dbReference type="ARBA" id="ARBA00049091"/>
    </source>
</evidence>
<dbReference type="EC" id="1.11.1.24" evidence="2"/>
<dbReference type="GO" id="GO:0034599">
    <property type="term" value="P:cellular response to oxidative stress"/>
    <property type="evidence" value="ECO:0007669"/>
    <property type="project" value="TreeGrafter"/>
</dbReference>
<keyword evidence="6" id="KW-1015">Disulfide bond</keyword>
<name>A0A9W6B4H1_9FLAO</name>
<keyword evidence="7" id="KW-0676">Redox-active center</keyword>
<evidence type="ECO:0000256" key="12">
    <source>
        <dbReference type="SAM" id="MobiDB-lite"/>
    </source>
</evidence>
<protein>
    <recommendedName>
        <fullName evidence="2">thioredoxin-dependent peroxiredoxin</fullName>
        <ecNumber evidence="2">1.11.1.24</ecNumber>
    </recommendedName>
    <alternativeName>
        <fullName evidence="8">Thioredoxin peroxidase</fullName>
    </alternativeName>
    <alternativeName>
        <fullName evidence="10">Thioredoxin-dependent peroxiredoxin Bcp</fullName>
    </alternativeName>
</protein>
<dbReference type="GO" id="GO:0008379">
    <property type="term" value="F:thioredoxin peroxidase activity"/>
    <property type="evidence" value="ECO:0007669"/>
    <property type="project" value="TreeGrafter"/>
</dbReference>
<dbReference type="Gene3D" id="3.40.30.10">
    <property type="entry name" value="Glutaredoxin"/>
    <property type="match status" value="1"/>
</dbReference>
<evidence type="ECO:0000256" key="5">
    <source>
        <dbReference type="ARBA" id="ARBA00023002"/>
    </source>
</evidence>
<dbReference type="RefSeq" id="WP_281753620.1">
    <property type="nucleotide sequence ID" value="NZ_BRVP01000008.1"/>
</dbReference>
<evidence type="ECO:0000256" key="4">
    <source>
        <dbReference type="ARBA" id="ARBA00022862"/>
    </source>
</evidence>
<comment type="catalytic activity">
    <reaction evidence="11">
        <text>a hydroperoxide + [thioredoxin]-dithiol = an alcohol + [thioredoxin]-disulfide + H2O</text>
        <dbReference type="Rhea" id="RHEA:62620"/>
        <dbReference type="Rhea" id="RHEA-COMP:10698"/>
        <dbReference type="Rhea" id="RHEA-COMP:10700"/>
        <dbReference type="ChEBI" id="CHEBI:15377"/>
        <dbReference type="ChEBI" id="CHEBI:29950"/>
        <dbReference type="ChEBI" id="CHEBI:30879"/>
        <dbReference type="ChEBI" id="CHEBI:35924"/>
        <dbReference type="ChEBI" id="CHEBI:50058"/>
        <dbReference type="EC" id="1.11.1.24"/>
    </reaction>
</comment>
<keyword evidence="4" id="KW-0049">Antioxidant</keyword>
<dbReference type="EMBL" id="BRVP01000008">
    <property type="protein sequence ID" value="GLB52376.1"/>
    <property type="molecule type" value="Genomic_DNA"/>
</dbReference>
<organism evidence="14 15">
    <name type="scientific">Neptunitalea chrysea</name>
    <dbReference type="NCBI Taxonomy" id="1647581"/>
    <lineage>
        <taxon>Bacteria</taxon>
        <taxon>Pseudomonadati</taxon>
        <taxon>Bacteroidota</taxon>
        <taxon>Flavobacteriia</taxon>
        <taxon>Flavobacteriales</taxon>
        <taxon>Flavobacteriaceae</taxon>
        <taxon>Neptunitalea</taxon>
    </lineage>
</organism>
<dbReference type="CDD" id="cd02970">
    <property type="entry name" value="PRX_like2"/>
    <property type="match status" value="1"/>
</dbReference>
<dbReference type="Proteomes" id="UP001143545">
    <property type="component" value="Unassembled WGS sequence"/>
</dbReference>
<gene>
    <name evidence="14" type="ORF">NBRC110019_14160</name>
</gene>
<evidence type="ECO:0000259" key="13">
    <source>
        <dbReference type="PROSITE" id="PS51352"/>
    </source>
</evidence>
<dbReference type="GO" id="GO:0045454">
    <property type="term" value="P:cell redox homeostasis"/>
    <property type="evidence" value="ECO:0007669"/>
    <property type="project" value="TreeGrafter"/>
</dbReference>
<dbReference type="SUPFAM" id="SSF52833">
    <property type="entry name" value="Thioredoxin-like"/>
    <property type="match status" value="1"/>
</dbReference>
<evidence type="ECO:0000313" key="14">
    <source>
        <dbReference type="EMBL" id="GLB52376.1"/>
    </source>
</evidence>
<dbReference type="AlphaFoldDB" id="A0A9W6B4H1"/>
<feature type="region of interest" description="Disordered" evidence="12">
    <location>
        <begin position="24"/>
        <end position="45"/>
    </location>
</feature>
<evidence type="ECO:0000256" key="1">
    <source>
        <dbReference type="ARBA" id="ARBA00003330"/>
    </source>
</evidence>
<dbReference type="InterPro" id="IPR050924">
    <property type="entry name" value="Peroxiredoxin_BCP/PrxQ"/>
</dbReference>
<evidence type="ECO:0000256" key="6">
    <source>
        <dbReference type="ARBA" id="ARBA00023157"/>
    </source>
</evidence>
<proteinExistence type="inferred from homology"/>
<dbReference type="PROSITE" id="PS51257">
    <property type="entry name" value="PROKAR_LIPOPROTEIN"/>
    <property type="match status" value="1"/>
</dbReference>
<evidence type="ECO:0000256" key="10">
    <source>
        <dbReference type="ARBA" id="ARBA00042639"/>
    </source>
</evidence>
<dbReference type="GO" id="GO:0005737">
    <property type="term" value="C:cytoplasm"/>
    <property type="evidence" value="ECO:0007669"/>
    <property type="project" value="TreeGrafter"/>
</dbReference>
<keyword evidence="3" id="KW-0575">Peroxidase</keyword>
<comment type="caution">
    <text evidence="14">The sequence shown here is derived from an EMBL/GenBank/DDBJ whole genome shotgun (WGS) entry which is preliminary data.</text>
</comment>
<accession>A0A9W6B4H1</accession>
<evidence type="ECO:0000313" key="15">
    <source>
        <dbReference type="Proteomes" id="UP001143545"/>
    </source>
</evidence>
<feature type="compositionally biased region" description="Basic and acidic residues" evidence="12">
    <location>
        <begin position="24"/>
        <end position="36"/>
    </location>
</feature>
<comment type="similarity">
    <text evidence="9">Belongs to the peroxiredoxin family. BCP/PrxQ subfamily.</text>
</comment>
<dbReference type="InterPro" id="IPR036249">
    <property type="entry name" value="Thioredoxin-like_sf"/>
</dbReference>
<evidence type="ECO:0000256" key="3">
    <source>
        <dbReference type="ARBA" id="ARBA00022559"/>
    </source>
</evidence>
<dbReference type="PROSITE" id="PS51352">
    <property type="entry name" value="THIOREDOXIN_2"/>
    <property type="match status" value="1"/>
</dbReference>
<feature type="domain" description="Thioredoxin" evidence="13">
    <location>
        <begin position="56"/>
        <end position="229"/>
    </location>
</feature>
<evidence type="ECO:0000256" key="2">
    <source>
        <dbReference type="ARBA" id="ARBA00013017"/>
    </source>
</evidence>
<evidence type="ECO:0000256" key="8">
    <source>
        <dbReference type="ARBA" id="ARBA00032824"/>
    </source>
</evidence>
<evidence type="ECO:0000256" key="7">
    <source>
        <dbReference type="ARBA" id="ARBA00023284"/>
    </source>
</evidence>
<sequence length="229" mass="25357">MKKLLSGMFAISLIIACNNTTKKAEEPARESTKEPETSTPDLTAYGIEQGGNPLGLPVNSIAPDVTLTFQDGNTKSLSELYKEQPLVVFFYRGYWCPYCSKYLSEMATEAQDLEMLGAKLIAVTPETYGNVNKTKLNSQATFDIVSDTSGDIMNAFKVNFDVTNDYQEKLKNGASLDLRDVNSSKEAILPIPATYVINQEGKIVYSFTNPDYKQRAPISEISKHIPPKM</sequence>
<dbReference type="PANTHER" id="PTHR42801:SF7">
    <property type="entry name" value="SLL1159 PROTEIN"/>
    <property type="match status" value="1"/>
</dbReference>